<keyword evidence="1" id="KW-0732">Signal</keyword>
<sequence length="356" mass="38649">MDTSSMNAGELSTKRSRSNSEQDNSDSIKISVKQRKVTIDVCDEIGAKSSRQEIHISMHACGFFLFLILLAIIGIITVSLTSLKGEGMVHIDVLLGYSNGFFGTLIPYSTNYDSLPHSIRAVDFNNDSQLDIIVANSDTDNLGIFLGYDNGSSMVQRIFSTGYQFTPYCVDVGDFNGDNRIDIVVVNYGSDTVGVLLGYGDDYSSNSLFILFGNSDGTFGNLTVWPTGLKSRLHSAVIGDLKNDQKLDLTVTNYGLDSIGVLIGNGDGSFGNFTTYSTGFESQSYLVALGDFNNDQFLDIVATNENADSIYIFLGYGNGRFQNAATYLNQLLSYPSWVAIGDFSDDSISDIIVSSS</sequence>
<comment type="caution">
    <text evidence="5">The sequence shown here is derived from an EMBL/GenBank/DDBJ whole genome shotgun (WGS) entry which is preliminary data.</text>
</comment>
<protein>
    <recommendedName>
        <fullName evidence="7">VCBS repeat-containing protein</fullName>
    </recommendedName>
</protein>
<accession>A0A8S2R0L7</accession>
<keyword evidence="3" id="KW-0812">Transmembrane</keyword>
<dbReference type="EMBL" id="CAJOBH010008850">
    <property type="protein sequence ID" value="CAF4124900.1"/>
    <property type="molecule type" value="Genomic_DNA"/>
</dbReference>
<feature type="transmembrane region" description="Helical" evidence="3">
    <location>
        <begin position="60"/>
        <end position="80"/>
    </location>
</feature>
<dbReference type="Gene3D" id="2.130.10.130">
    <property type="entry name" value="Integrin alpha, N-terminal"/>
    <property type="match status" value="2"/>
</dbReference>
<proteinExistence type="predicted"/>
<evidence type="ECO:0000313" key="4">
    <source>
        <dbReference type="EMBL" id="CAF3892200.1"/>
    </source>
</evidence>
<dbReference type="Proteomes" id="UP000681967">
    <property type="component" value="Unassembled WGS sequence"/>
</dbReference>
<organism evidence="5 6">
    <name type="scientific">Rotaria magnacalcarata</name>
    <dbReference type="NCBI Taxonomy" id="392030"/>
    <lineage>
        <taxon>Eukaryota</taxon>
        <taxon>Metazoa</taxon>
        <taxon>Spiralia</taxon>
        <taxon>Gnathifera</taxon>
        <taxon>Rotifera</taxon>
        <taxon>Eurotatoria</taxon>
        <taxon>Bdelloidea</taxon>
        <taxon>Philodinida</taxon>
        <taxon>Philodinidae</taxon>
        <taxon>Rotaria</taxon>
    </lineage>
</organism>
<name>A0A8S2R0L7_9BILA</name>
<evidence type="ECO:0008006" key="7">
    <source>
        <dbReference type="Google" id="ProtNLM"/>
    </source>
</evidence>
<dbReference type="AlphaFoldDB" id="A0A8S2R0L7"/>
<evidence type="ECO:0000256" key="3">
    <source>
        <dbReference type="SAM" id="Phobius"/>
    </source>
</evidence>
<reference evidence="5" key="1">
    <citation type="submission" date="2021-02" db="EMBL/GenBank/DDBJ databases">
        <authorList>
            <person name="Nowell W R."/>
        </authorList>
    </citation>
    <scope>NUCLEOTIDE SEQUENCE</scope>
</reference>
<evidence type="ECO:0000256" key="1">
    <source>
        <dbReference type="ARBA" id="ARBA00022729"/>
    </source>
</evidence>
<dbReference type="SUPFAM" id="SSF69318">
    <property type="entry name" value="Integrin alpha N-terminal domain"/>
    <property type="match status" value="1"/>
</dbReference>
<keyword evidence="3" id="KW-1133">Transmembrane helix</keyword>
<dbReference type="InterPro" id="IPR028994">
    <property type="entry name" value="Integrin_alpha_N"/>
</dbReference>
<dbReference type="Proteomes" id="UP000676336">
    <property type="component" value="Unassembled WGS sequence"/>
</dbReference>
<dbReference type="Pfam" id="PF13517">
    <property type="entry name" value="FG-GAP_3"/>
    <property type="match status" value="2"/>
</dbReference>
<gene>
    <name evidence="5" type="ORF">BYL167_LOCUS20255</name>
    <name evidence="4" type="ORF">SMN809_LOCUS6183</name>
</gene>
<dbReference type="InterPro" id="IPR013517">
    <property type="entry name" value="FG-GAP"/>
</dbReference>
<feature type="region of interest" description="Disordered" evidence="2">
    <location>
        <begin position="1"/>
        <end position="27"/>
    </location>
</feature>
<dbReference type="EMBL" id="CAJOBI010001642">
    <property type="protein sequence ID" value="CAF3892200.1"/>
    <property type="molecule type" value="Genomic_DNA"/>
</dbReference>
<evidence type="ECO:0000256" key="2">
    <source>
        <dbReference type="SAM" id="MobiDB-lite"/>
    </source>
</evidence>
<dbReference type="PANTHER" id="PTHR46580">
    <property type="entry name" value="SENSOR KINASE-RELATED"/>
    <property type="match status" value="1"/>
</dbReference>
<evidence type="ECO:0000313" key="6">
    <source>
        <dbReference type="Proteomes" id="UP000681967"/>
    </source>
</evidence>
<evidence type="ECO:0000313" key="5">
    <source>
        <dbReference type="EMBL" id="CAF4124900.1"/>
    </source>
</evidence>
<keyword evidence="3" id="KW-0472">Membrane</keyword>